<protein>
    <submittedName>
        <fullName evidence="2">Tryptophan-rich sensory protein</fullName>
    </submittedName>
</protein>
<evidence type="ECO:0000313" key="3">
    <source>
        <dbReference type="Proteomes" id="UP001623290"/>
    </source>
</evidence>
<keyword evidence="1" id="KW-0812">Transmembrane</keyword>
<accession>A0ABZ1DXC1</accession>
<feature type="transmembrane region" description="Helical" evidence="1">
    <location>
        <begin position="195"/>
        <end position="211"/>
    </location>
</feature>
<keyword evidence="3" id="KW-1185">Reference proteome</keyword>
<evidence type="ECO:0000313" key="2">
    <source>
        <dbReference type="EMBL" id="WRY33148.1"/>
    </source>
</evidence>
<keyword evidence="1" id="KW-1133">Transmembrane helix</keyword>
<name>A0ABZ1DXC1_9RHOB</name>
<gene>
    <name evidence="2" type="ORF">RPE78_10640</name>
</gene>
<keyword evidence="1" id="KW-0472">Membrane</keyword>
<feature type="transmembrane region" description="Helical" evidence="1">
    <location>
        <begin position="107"/>
        <end position="128"/>
    </location>
</feature>
<feature type="transmembrane region" description="Helical" evidence="1">
    <location>
        <begin position="140"/>
        <end position="162"/>
    </location>
</feature>
<dbReference type="InterPro" id="IPR038330">
    <property type="entry name" value="TspO/MBR-related_sf"/>
</dbReference>
<proteinExistence type="predicted"/>
<feature type="transmembrane region" description="Helical" evidence="1">
    <location>
        <begin position="168"/>
        <end position="188"/>
    </location>
</feature>
<feature type="transmembrane region" description="Helical" evidence="1">
    <location>
        <begin position="85"/>
        <end position="101"/>
    </location>
</feature>
<feature type="transmembrane region" description="Helical" evidence="1">
    <location>
        <begin position="55"/>
        <end position="73"/>
    </location>
</feature>
<dbReference type="Gene3D" id="1.20.1260.100">
    <property type="entry name" value="TspO/MBR protein"/>
    <property type="match status" value="1"/>
</dbReference>
<dbReference type="EMBL" id="CP135443">
    <property type="protein sequence ID" value="WRY33148.1"/>
    <property type="molecule type" value="Genomic_DNA"/>
</dbReference>
<dbReference type="RefSeq" id="WP_406720531.1">
    <property type="nucleotide sequence ID" value="NZ_CP135443.1"/>
</dbReference>
<reference evidence="2 3" key="1">
    <citation type="submission" date="2023-09" db="EMBL/GenBank/DDBJ databases">
        <title>Thioclava shenzhenensis sp. nov., a multidrug resistant bacteria-antagonizing species isolated from coastal seawater.</title>
        <authorList>
            <person name="Long M."/>
        </authorList>
    </citation>
    <scope>NUCLEOTIDE SEQUENCE [LARGE SCALE GENOMIC DNA]</scope>
    <source>
        <strain evidence="2 3">FTW29</strain>
    </source>
</reference>
<feature type="transmembrane region" description="Helical" evidence="1">
    <location>
        <begin position="217"/>
        <end position="233"/>
    </location>
</feature>
<dbReference type="Proteomes" id="UP001623290">
    <property type="component" value="Chromosome"/>
</dbReference>
<sequence>MFRQTFRMKAILLFVATLAFVLSPLWSPSFKGYDPSMFPNPVDKPAVQPAGWAFSIWSLIYLWLVIHAAWGLFKRAEVSGWDQPRWPLFLSLALGASWLVVATSQPWLATLQIWIMWAAAVWAMARAPRTLEPALLSWPISLYAGWLTAASAVGTGVVLIGYNIGSETVVTLLMLSLVAAISLTLILWLRPPRGYALGVIWALIGVIAANWGHDVIMLPACIYALALLVLTFWQPRSPRHGYSH</sequence>
<evidence type="ECO:0000256" key="1">
    <source>
        <dbReference type="SAM" id="Phobius"/>
    </source>
</evidence>
<organism evidence="2 3">
    <name type="scientific">Thioclava litoralis</name>
    <dbReference type="NCBI Taxonomy" id="3076557"/>
    <lineage>
        <taxon>Bacteria</taxon>
        <taxon>Pseudomonadati</taxon>
        <taxon>Pseudomonadota</taxon>
        <taxon>Alphaproteobacteria</taxon>
        <taxon>Rhodobacterales</taxon>
        <taxon>Paracoccaceae</taxon>
        <taxon>Thioclava</taxon>
    </lineage>
</organism>